<accession>A0ABX7BAZ7</accession>
<dbReference type="RefSeq" id="WP_201079603.1">
    <property type="nucleotide sequence ID" value="NZ_CP067420.1"/>
</dbReference>
<dbReference type="PANTHER" id="PTHR12526:SF510">
    <property type="entry name" value="D-INOSITOL 3-PHOSPHATE GLYCOSYLTRANSFERASE"/>
    <property type="match status" value="1"/>
</dbReference>
<sequence>MKIMQFMLSRANGGAEMHFADMVMALHRHGIDQVVIANPLSDRYEDLRSAGVKLVLSHGWQAKSLIPRWYIRRAIAYEKPDIIQCWMRRAATMTPITAIPTIGWFGGYYDPANFASCKYFIGVTPGIVDHMVAKGVPPARAYCVNTFSSANDQAPASRAEIGTPDGVPVLLTLSRLHIKKGLDIAIKALASIPDCHLWIAGDGPLEAELKSLAGSTGVADRVKFLGWRSDRGALLRAADICLLPSRYEPFGTVILEAWQNRTPIISAMSAGPRETIRHADDGLMVPIDDVEALADSIRRILIEPELADRLTSRGSARYHGHFTEERAVGRLLSIYEGIHSATPMSVMPELVSVGSS</sequence>
<evidence type="ECO:0000259" key="3">
    <source>
        <dbReference type="Pfam" id="PF00534"/>
    </source>
</evidence>
<feature type="domain" description="Glycosyltransferase subfamily 4-like N-terminal" evidence="4">
    <location>
        <begin position="13"/>
        <end position="139"/>
    </location>
</feature>
<evidence type="ECO:0000256" key="1">
    <source>
        <dbReference type="ARBA" id="ARBA00022676"/>
    </source>
</evidence>
<evidence type="ECO:0000313" key="6">
    <source>
        <dbReference type="Proteomes" id="UP000595197"/>
    </source>
</evidence>
<name>A0ABX7BAZ7_9PROT</name>
<dbReference type="InterPro" id="IPR028098">
    <property type="entry name" value="Glyco_trans_4-like_N"/>
</dbReference>
<proteinExistence type="predicted"/>
<gene>
    <name evidence="5" type="ORF">IGS68_10275</name>
</gene>
<dbReference type="SUPFAM" id="SSF53756">
    <property type="entry name" value="UDP-Glycosyltransferase/glycogen phosphorylase"/>
    <property type="match status" value="1"/>
</dbReference>
<dbReference type="CDD" id="cd03811">
    <property type="entry name" value="GT4_GT28_WabH-like"/>
    <property type="match status" value="1"/>
</dbReference>
<keyword evidence="2" id="KW-0808">Transferase</keyword>
<evidence type="ECO:0000313" key="5">
    <source>
        <dbReference type="EMBL" id="QQP91559.1"/>
    </source>
</evidence>
<dbReference type="PANTHER" id="PTHR12526">
    <property type="entry name" value="GLYCOSYLTRANSFERASE"/>
    <property type="match status" value="1"/>
</dbReference>
<dbReference type="Proteomes" id="UP000595197">
    <property type="component" value="Chromosome"/>
</dbReference>
<dbReference type="Pfam" id="PF13439">
    <property type="entry name" value="Glyco_transf_4"/>
    <property type="match status" value="1"/>
</dbReference>
<evidence type="ECO:0000259" key="4">
    <source>
        <dbReference type="Pfam" id="PF13439"/>
    </source>
</evidence>
<dbReference type="EMBL" id="CP067420">
    <property type="protein sequence ID" value="QQP91559.1"/>
    <property type="molecule type" value="Genomic_DNA"/>
</dbReference>
<dbReference type="InterPro" id="IPR001296">
    <property type="entry name" value="Glyco_trans_1"/>
</dbReference>
<protein>
    <submittedName>
        <fullName evidence="5">Glycosyltransferase</fullName>
    </submittedName>
</protein>
<keyword evidence="1" id="KW-0328">Glycosyltransferase</keyword>
<dbReference type="Pfam" id="PF00534">
    <property type="entry name" value="Glycos_transf_1"/>
    <property type="match status" value="1"/>
</dbReference>
<organism evidence="5 6">
    <name type="scientific">Skermanella cutis</name>
    <dbReference type="NCBI Taxonomy" id="2775420"/>
    <lineage>
        <taxon>Bacteria</taxon>
        <taxon>Pseudomonadati</taxon>
        <taxon>Pseudomonadota</taxon>
        <taxon>Alphaproteobacteria</taxon>
        <taxon>Rhodospirillales</taxon>
        <taxon>Azospirillaceae</taxon>
        <taxon>Skermanella</taxon>
    </lineage>
</organism>
<reference evidence="5" key="1">
    <citation type="submission" date="2021-02" db="EMBL/GenBank/DDBJ databases">
        <title>Skermanella TT6 skin isolate.</title>
        <authorList>
            <person name="Lee K."/>
            <person name="Ganzorig M."/>
        </authorList>
    </citation>
    <scope>NUCLEOTIDE SEQUENCE</scope>
    <source>
        <strain evidence="5">TT6</strain>
    </source>
</reference>
<evidence type="ECO:0000256" key="2">
    <source>
        <dbReference type="ARBA" id="ARBA00022679"/>
    </source>
</evidence>
<feature type="domain" description="Glycosyl transferase family 1" evidence="3">
    <location>
        <begin position="156"/>
        <end position="314"/>
    </location>
</feature>
<dbReference type="Gene3D" id="3.40.50.2000">
    <property type="entry name" value="Glycogen Phosphorylase B"/>
    <property type="match status" value="2"/>
</dbReference>
<keyword evidence="6" id="KW-1185">Reference proteome</keyword>